<gene>
    <name evidence="1" type="ORF">MNBD_CHLOROFLEXI01-4188</name>
</gene>
<accession>A0A3B0UPD8</accession>
<dbReference type="AlphaFoldDB" id="A0A3B0UPD8"/>
<reference evidence="1" key="1">
    <citation type="submission" date="2018-06" db="EMBL/GenBank/DDBJ databases">
        <authorList>
            <person name="Zhirakovskaya E."/>
        </authorList>
    </citation>
    <scope>NUCLEOTIDE SEQUENCE</scope>
</reference>
<sequence length="46" mass="4631">MSELISEGNSVTILCLASYFKGHIVSHGGKAGWVSGIADNAGKAPG</sequence>
<evidence type="ECO:0000313" key="1">
    <source>
        <dbReference type="EMBL" id="VAW32985.1"/>
    </source>
</evidence>
<organism evidence="1">
    <name type="scientific">hydrothermal vent metagenome</name>
    <dbReference type="NCBI Taxonomy" id="652676"/>
    <lineage>
        <taxon>unclassified sequences</taxon>
        <taxon>metagenomes</taxon>
        <taxon>ecological metagenomes</taxon>
    </lineage>
</organism>
<protein>
    <submittedName>
        <fullName evidence="1">Uncharacterized protein</fullName>
    </submittedName>
</protein>
<proteinExistence type="predicted"/>
<name>A0A3B0UPD8_9ZZZZ</name>
<dbReference type="EMBL" id="UOEU01000412">
    <property type="protein sequence ID" value="VAW32985.1"/>
    <property type="molecule type" value="Genomic_DNA"/>
</dbReference>